<dbReference type="InterPro" id="IPR029069">
    <property type="entry name" value="HotDog_dom_sf"/>
</dbReference>
<dbReference type="KEGG" id="mgik:GO620_016005"/>
<name>A0A6I4HYA1_9SPHI</name>
<accession>A0A6I4HYA1</accession>
<dbReference type="PANTHER" id="PTHR31793">
    <property type="entry name" value="4-HYDROXYBENZOYL-COA THIOESTERASE FAMILY MEMBER"/>
    <property type="match status" value="1"/>
</dbReference>
<gene>
    <name evidence="1" type="ORF">GO620_016005</name>
</gene>
<evidence type="ECO:0000313" key="2">
    <source>
        <dbReference type="Proteomes" id="UP000429232"/>
    </source>
</evidence>
<dbReference type="Pfam" id="PF13279">
    <property type="entry name" value="4HBT_2"/>
    <property type="match status" value="1"/>
</dbReference>
<organism evidence="1 2">
    <name type="scientific">Mucilaginibacter ginkgonis</name>
    <dbReference type="NCBI Taxonomy" id="2682091"/>
    <lineage>
        <taxon>Bacteria</taxon>
        <taxon>Pseudomonadati</taxon>
        <taxon>Bacteroidota</taxon>
        <taxon>Sphingobacteriia</taxon>
        <taxon>Sphingobacteriales</taxon>
        <taxon>Sphingobacteriaceae</taxon>
        <taxon>Mucilaginibacter</taxon>
    </lineage>
</organism>
<dbReference type="RefSeq" id="WP_157524790.1">
    <property type="nucleotide sequence ID" value="NZ_CP066775.1"/>
</dbReference>
<dbReference type="InterPro" id="IPR050563">
    <property type="entry name" value="4-hydroxybenzoyl-CoA_TE"/>
</dbReference>
<evidence type="ECO:0000313" key="1">
    <source>
        <dbReference type="EMBL" id="QQL49652.1"/>
    </source>
</evidence>
<reference evidence="1 2" key="1">
    <citation type="submission" date="2020-12" db="EMBL/GenBank/DDBJ databases">
        <title>HMF7856_wgs.fasta genome submission.</title>
        <authorList>
            <person name="Kang H."/>
            <person name="Kim H."/>
            <person name="Joh K."/>
        </authorList>
    </citation>
    <scope>NUCLEOTIDE SEQUENCE [LARGE SCALE GENOMIC DNA]</scope>
    <source>
        <strain evidence="1 2">HMF7856</strain>
    </source>
</reference>
<dbReference type="CDD" id="cd00586">
    <property type="entry name" value="4HBT"/>
    <property type="match status" value="1"/>
</dbReference>
<sequence>MLPNYQIKLRWSDLDPNFHLRHSRYYDLASQCRLEVLANYGLTVKVMEDQHFAPVLLREECVFMREIKFTDTVYIKLTIVSVSEDGLKWTILHEFIDDKNKTKAKLTVDITWLNVQTRRLAKPVPQPALDMYHALMADQ</sequence>
<protein>
    <submittedName>
        <fullName evidence="1">Acyl-CoA thioesterase</fullName>
    </submittedName>
</protein>
<dbReference type="SUPFAM" id="SSF54637">
    <property type="entry name" value="Thioesterase/thiol ester dehydrase-isomerase"/>
    <property type="match status" value="1"/>
</dbReference>
<dbReference type="EMBL" id="CP066775">
    <property type="protein sequence ID" value="QQL49652.1"/>
    <property type="molecule type" value="Genomic_DNA"/>
</dbReference>
<dbReference type="Proteomes" id="UP000429232">
    <property type="component" value="Chromosome"/>
</dbReference>
<dbReference type="GO" id="GO:0047617">
    <property type="term" value="F:fatty acyl-CoA hydrolase activity"/>
    <property type="evidence" value="ECO:0007669"/>
    <property type="project" value="TreeGrafter"/>
</dbReference>
<dbReference type="Gene3D" id="3.10.129.10">
    <property type="entry name" value="Hotdog Thioesterase"/>
    <property type="match status" value="1"/>
</dbReference>
<proteinExistence type="predicted"/>
<dbReference type="PANTHER" id="PTHR31793:SF24">
    <property type="entry name" value="LONG-CHAIN ACYL-COA THIOESTERASE FADM"/>
    <property type="match status" value="1"/>
</dbReference>
<dbReference type="AlphaFoldDB" id="A0A6I4HYA1"/>
<keyword evidence="2" id="KW-1185">Reference proteome</keyword>